<accession>A0A6M3JKX1</accession>
<protein>
    <submittedName>
        <fullName evidence="1">Uncharacterized protein</fullName>
    </submittedName>
</protein>
<dbReference type="EMBL" id="MT141819">
    <property type="protein sequence ID" value="QJA70764.1"/>
    <property type="molecule type" value="Genomic_DNA"/>
</dbReference>
<gene>
    <name evidence="1" type="ORF">MM415A03563_0004</name>
</gene>
<reference evidence="1" key="1">
    <citation type="submission" date="2020-03" db="EMBL/GenBank/DDBJ databases">
        <title>The deep terrestrial virosphere.</title>
        <authorList>
            <person name="Holmfeldt K."/>
            <person name="Nilsson E."/>
            <person name="Simone D."/>
            <person name="Lopez-Fernandez M."/>
            <person name="Wu X."/>
            <person name="de Brujin I."/>
            <person name="Lundin D."/>
            <person name="Andersson A."/>
            <person name="Bertilsson S."/>
            <person name="Dopson M."/>
        </authorList>
    </citation>
    <scope>NUCLEOTIDE SEQUENCE</scope>
    <source>
        <strain evidence="1">MM415A03563</strain>
    </source>
</reference>
<sequence length="79" mass="8896">MPEGYLTASDSSWVAQHMIESLHEMASEQTRPSILFRPKIYKDGSQWCCLLGEDIMSGVVGFGESPDKATREFDRVWVG</sequence>
<proteinExistence type="predicted"/>
<name>A0A6M3JKX1_9ZZZZ</name>
<evidence type="ECO:0000313" key="1">
    <source>
        <dbReference type="EMBL" id="QJA70764.1"/>
    </source>
</evidence>
<organism evidence="1">
    <name type="scientific">viral metagenome</name>
    <dbReference type="NCBI Taxonomy" id="1070528"/>
    <lineage>
        <taxon>unclassified sequences</taxon>
        <taxon>metagenomes</taxon>
        <taxon>organismal metagenomes</taxon>
    </lineage>
</organism>
<dbReference type="AlphaFoldDB" id="A0A6M3JKX1"/>